<dbReference type="Pfam" id="PF09339">
    <property type="entry name" value="HTH_IclR"/>
    <property type="match status" value="1"/>
</dbReference>
<reference evidence="6 7" key="1">
    <citation type="journal article" date="2019" name="Nat. Commun.">
        <title>The antimicrobial potential of Streptomyces from insect microbiomes.</title>
        <authorList>
            <person name="Chevrette M.G."/>
            <person name="Carlson C.M."/>
            <person name="Ortega H.E."/>
            <person name="Thomas C."/>
            <person name="Ananiev G.E."/>
            <person name="Barns K.J."/>
            <person name="Book A.J."/>
            <person name="Cagnazzo J."/>
            <person name="Carlos C."/>
            <person name="Flanigan W."/>
            <person name="Grubbs K.J."/>
            <person name="Horn H.A."/>
            <person name="Hoffmann F.M."/>
            <person name="Klassen J.L."/>
            <person name="Knack J.J."/>
            <person name="Lewin G.R."/>
            <person name="McDonald B.R."/>
            <person name="Muller L."/>
            <person name="Melo W.G.P."/>
            <person name="Pinto-Tomas A.A."/>
            <person name="Schmitz A."/>
            <person name="Wendt-Pienkowski E."/>
            <person name="Wildman S."/>
            <person name="Zhao M."/>
            <person name="Zhang F."/>
            <person name="Bugni T.S."/>
            <person name="Andes D.R."/>
            <person name="Pupo M.T."/>
            <person name="Currie C.R."/>
        </authorList>
    </citation>
    <scope>NUCLEOTIDE SEQUENCE [LARGE SCALE GENOMIC DNA]</scope>
    <source>
        <strain evidence="6 7">SID5840</strain>
    </source>
</reference>
<dbReference type="InterPro" id="IPR005471">
    <property type="entry name" value="Tscrpt_reg_IclR_N"/>
</dbReference>
<evidence type="ECO:0000256" key="3">
    <source>
        <dbReference type="ARBA" id="ARBA00023163"/>
    </source>
</evidence>
<dbReference type="AlphaFoldDB" id="A0A7K2IN75"/>
<dbReference type="InterPro" id="IPR050707">
    <property type="entry name" value="HTH_MetabolicPath_Reg"/>
</dbReference>
<dbReference type="GO" id="GO:0003677">
    <property type="term" value="F:DNA binding"/>
    <property type="evidence" value="ECO:0007669"/>
    <property type="project" value="UniProtKB-KW"/>
</dbReference>
<dbReference type="EMBL" id="WWHY01000001">
    <property type="protein sequence ID" value="MYR31409.1"/>
    <property type="molecule type" value="Genomic_DNA"/>
</dbReference>
<organism evidence="6 7">
    <name type="scientific">Nocardiopsis alba</name>
    <dbReference type="NCBI Taxonomy" id="53437"/>
    <lineage>
        <taxon>Bacteria</taxon>
        <taxon>Bacillati</taxon>
        <taxon>Actinomycetota</taxon>
        <taxon>Actinomycetes</taxon>
        <taxon>Streptosporangiales</taxon>
        <taxon>Nocardiopsidaceae</taxon>
        <taxon>Nocardiopsis</taxon>
    </lineage>
</organism>
<dbReference type="InterPro" id="IPR036390">
    <property type="entry name" value="WH_DNA-bd_sf"/>
</dbReference>
<dbReference type="PANTHER" id="PTHR30136:SF24">
    <property type="entry name" value="HTH-TYPE TRANSCRIPTIONAL REPRESSOR ALLR"/>
    <property type="match status" value="1"/>
</dbReference>
<evidence type="ECO:0000313" key="7">
    <source>
        <dbReference type="Proteomes" id="UP000467124"/>
    </source>
</evidence>
<keyword evidence="3" id="KW-0804">Transcription</keyword>
<dbReference type="Proteomes" id="UP000467124">
    <property type="component" value="Unassembled WGS sequence"/>
</dbReference>
<dbReference type="GO" id="GO:0003700">
    <property type="term" value="F:DNA-binding transcription factor activity"/>
    <property type="evidence" value="ECO:0007669"/>
    <property type="project" value="TreeGrafter"/>
</dbReference>
<dbReference type="Gene3D" id="1.10.10.10">
    <property type="entry name" value="Winged helix-like DNA-binding domain superfamily/Winged helix DNA-binding domain"/>
    <property type="match status" value="1"/>
</dbReference>
<dbReference type="InterPro" id="IPR036388">
    <property type="entry name" value="WH-like_DNA-bd_sf"/>
</dbReference>
<dbReference type="InterPro" id="IPR014757">
    <property type="entry name" value="Tscrpt_reg_IclR_C"/>
</dbReference>
<keyword evidence="2" id="KW-0238">DNA-binding</keyword>
<protein>
    <submittedName>
        <fullName evidence="6">Helix-turn-helix domain-containing protein</fullName>
    </submittedName>
</protein>
<sequence>MPPAQGDRPDTKTSKTLHNGIEVLELLARNPHGLTVSEVAEGVGVHRTVAHRLIRTLEEHRLCTRDPSKRVTLGPGLVSLAEAVEVDLRTVAGPVLMELAETQGATAHLVVPEGEAEARALMVVEPRGAHAHIAFRAGRVDPMDQGSAGLALLSAMPPREQEREEVTQARSRGYAITHGEVTHAVSGVSAPVVGRQGKPVAAVGVSVLELKDPEAIGVAVAEAARRLAVLLPQA</sequence>
<accession>A0A7K2IN75</accession>
<feature type="domain" description="IclR-ED" evidence="5">
    <location>
        <begin position="69"/>
        <end position="234"/>
    </location>
</feature>
<dbReference type="InterPro" id="IPR029016">
    <property type="entry name" value="GAF-like_dom_sf"/>
</dbReference>
<proteinExistence type="predicted"/>
<dbReference type="Pfam" id="PF01614">
    <property type="entry name" value="IclR_C"/>
    <property type="match status" value="1"/>
</dbReference>
<dbReference type="SUPFAM" id="SSF46785">
    <property type="entry name" value="Winged helix' DNA-binding domain"/>
    <property type="match status" value="1"/>
</dbReference>
<name>A0A7K2IN75_9ACTN</name>
<dbReference type="PROSITE" id="PS51077">
    <property type="entry name" value="HTH_ICLR"/>
    <property type="match status" value="1"/>
</dbReference>
<evidence type="ECO:0000313" key="6">
    <source>
        <dbReference type="EMBL" id="MYR31409.1"/>
    </source>
</evidence>
<dbReference type="Gene3D" id="3.30.450.40">
    <property type="match status" value="2"/>
</dbReference>
<dbReference type="RefSeq" id="WP_161110254.1">
    <property type="nucleotide sequence ID" value="NZ_WWHY01000001.1"/>
</dbReference>
<keyword evidence="1" id="KW-0805">Transcription regulation</keyword>
<evidence type="ECO:0000256" key="1">
    <source>
        <dbReference type="ARBA" id="ARBA00023015"/>
    </source>
</evidence>
<evidence type="ECO:0000259" key="5">
    <source>
        <dbReference type="PROSITE" id="PS51078"/>
    </source>
</evidence>
<dbReference type="GO" id="GO:0045892">
    <property type="term" value="P:negative regulation of DNA-templated transcription"/>
    <property type="evidence" value="ECO:0007669"/>
    <property type="project" value="TreeGrafter"/>
</dbReference>
<dbReference type="SMART" id="SM00346">
    <property type="entry name" value="HTH_ICLR"/>
    <property type="match status" value="1"/>
</dbReference>
<gene>
    <name evidence="6" type="ORF">GTW20_03805</name>
</gene>
<comment type="caution">
    <text evidence="6">The sequence shown here is derived from an EMBL/GenBank/DDBJ whole genome shotgun (WGS) entry which is preliminary data.</text>
</comment>
<evidence type="ECO:0000259" key="4">
    <source>
        <dbReference type="PROSITE" id="PS51077"/>
    </source>
</evidence>
<dbReference type="SUPFAM" id="SSF55781">
    <property type="entry name" value="GAF domain-like"/>
    <property type="match status" value="1"/>
</dbReference>
<dbReference type="PANTHER" id="PTHR30136">
    <property type="entry name" value="HELIX-TURN-HELIX TRANSCRIPTIONAL REGULATOR, ICLR FAMILY"/>
    <property type="match status" value="1"/>
</dbReference>
<dbReference type="PROSITE" id="PS51078">
    <property type="entry name" value="ICLR_ED"/>
    <property type="match status" value="1"/>
</dbReference>
<evidence type="ECO:0000256" key="2">
    <source>
        <dbReference type="ARBA" id="ARBA00023125"/>
    </source>
</evidence>
<feature type="domain" description="HTH iclR-type" evidence="4">
    <location>
        <begin position="14"/>
        <end position="75"/>
    </location>
</feature>